<comment type="subcellular location">
    <subcellularLocation>
        <location evidence="1">Secreted</location>
    </subcellularLocation>
</comment>
<evidence type="ECO:0008006" key="5">
    <source>
        <dbReference type="Google" id="ProtNLM"/>
    </source>
</evidence>
<evidence type="ECO:0000313" key="4">
    <source>
        <dbReference type="Proteomes" id="UP001191082"/>
    </source>
</evidence>
<dbReference type="InterPro" id="IPR050557">
    <property type="entry name" value="RTX_toxin/Mannuronan_C5-epim"/>
</dbReference>
<keyword evidence="2" id="KW-0964">Secreted</keyword>
<proteinExistence type="predicted"/>
<reference evidence="3 4" key="1">
    <citation type="submission" date="2019-05" db="EMBL/GenBank/DDBJ databases">
        <title>Marivita sp. nov. isolated from sea sediment.</title>
        <authorList>
            <person name="Kim W."/>
        </authorList>
    </citation>
    <scope>NUCLEOTIDE SEQUENCE [LARGE SCALE GENOMIC DNA]</scope>
    <source>
        <strain evidence="3 4">CAU 1492</strain>
    </source>
</reference>
<dbReference type="Pfam" id="PF00353">
    <property type="entry name" value="HemolysinCabind"/>
    <property type="match status" value="2"/>
</dbReference>
<dbReference type="InterPro" id="IPR018511">
    <property type="entry name" value="Hemolysin-typ_Ca-bd_CS"/>
</dbReference>
<dbReference type="Gene3D" id="2.150.10.10">
    <property type="entry name" value="Serralysin-like metalloprotease, C-terminal"/>
    <property type="match status" value="2"/>
</dbReference>
<dbReference type="PROSITE" id="PS00330">
    <property type="entry name" value="HEMOLYSIN_CALCIUM"/>
    <property type="match status" value="5"/>
</dbReference>
<gene>
    <name evidence="3" type="ORF">FGK64_03415</name>
</gene>
<evidence type="ECO:0000313" key="3">
    <source>
        <dbReference type="EMBL" id="TMV15029.1"/>
    </source>
</evidence>
<comment type="caution">
    <text evidence="3">The sequence shown here is derived from an EMBL/GenBank/DDBJ whole genome shotgun (WGS) entry which is preliminary data.</text>
</comment>
<dbReference type="PANTHER" id="PTHR38340:SF1">
    <property type="entry name" value="S-LAYER PROTEIN"/>
    <property type="match status" value="1"/>
</dbReference>
<dbReference type="SUPFAM" id="SSF51120">
    <property type="entry name" value="beta-Roll"/>
    <property type="match status" value="1"/>
</dbReference>
<dbReference type="EMBL" id="VCPC01000001">
    <property type="protein sequence ID" value="TMV15029.1"/>
    <property type="molecule type" value="Genomic_DNA"/>
</dbReference>
<dbReference type="PRINTS" id="PR00313">
    <property type="entry name" value="CABNDNGRPT"/>
</dbReference>
<dbReference type="PANTHER" id="PTHR38340">
    <property type="entry name" value="S-LAYER PROTEIN"/>
    <property type="match status" value="1"/>
</dbReference>
<name>A0ABY2XDI0_9RHOB</name>
<protein>
    <recommendedName>
        <fullName evidence="5">Calcium-binding protein</fullName>
    </recommendedName>
</protein>
<dbReference type="InterPro" id="IPR011049">
    <property type="entry name" value="Serralysin-like_metalloprot_C"/>
</dbReference>
<evidence type="ECO:0000256" key="1">
    <source>
        <dbReference type="ARBA" id="ARBA00004613"/>
    </source>
</evidence>
<dbReference type="Proteomes" id="UP001191082">
    <property type="component" value="Unassembled WGS sequence"/>
</dbReference>
<organism evidence="3 4">
    <name type="scientific">Arenibacterium halophilum</name>
    <dbReference type="NCBI Taxonomy" id="2583821"/>
    <lineage>
        <taxon>Bacteria</taxon>
        <taxon>Pseudomonadati</taxon>
        <taxon>Pseudomonadota</taxon>
        <taxon>Alphaproteobacteria</taxon>
        <taxon>Rhodobacterales</taxon>
        <taxon>Paracoccaceae</taxon>
        <taxon>Arenibacterium</taxon>
    </lineage>
</organism>
<dbReference type="InterPro" id="IPR001343">
    <property type="entry name" value="Hemolysn_Ca-bd"/>
</dbReference>
<accession>A0ABY2XDI0</accession>
<dbReference type="RefSeq" id="WP_138862377.1">
    <property type="nucleotide sequence ID" value="NZ_VCPC01000001.1"/>
</dbReference>
<sequence length="302" mass="30928">MPRYSISEGMANVHRSIDGLIESLFLDASLVSGDAVQATFQLGTASFTVSGTGLTFGTVLTGGIIDSVIYTLQPGYIVEMTELTLDAAILAAAAQAEAGDPGALETLIYPLDWTIIDNSVPANVTSGLTNADGQPVVYSGHNDVTLRYGNDVFDGAGGNDILRGNAGNDQLWGGAGNDVLSGGTGFDTLSGGRGRDVLRGGTRDDVLMGDGGRDRLDGGAGNDTLTGGTGADRFVFRAFGIRAETDTITDFTAGLDRIVITSDGPVAMQDGAGGVLITSGDHMIELTGIMLADLTAGDITIL</sequence>
<keyword evidence="4" id="KW-1185">Reference proteome</keyword>
<evidence type="ECO:0000256" key="2">
    <source>
        <dbReference type="ARBA" id="ARBA00022525"/>
    </source>
</evidence>